<evidence type="ECO:0000313" key="6">
    <source>
        <dbReference type="Proteomes" id="UP000324748"/>
    </source>
</evidence>
<feature type="compositionally biased region" description="Basic and acidic residues" evidence="1">
    <location>
        <begin position="77"/>
        <end position="89"/>
    </location>
</feature>
<feature type="region of interest" description="Disordered" evidence="1">
    <location>
        <begin position="62"/>
        <end position="92"/>
    </location>
</feature>
<dbReference type="EMBL" id="VSWC01000001">
    <property type="protein sequence ID" value="KAA1120226.1"/>
    <property type="molecule type" value="Genomic_DNA"/>
</dbReference>
<dbReference type="AlphaFoldDB" id="A0A5B0MA13"/>
<feature type="region of interest" description="Disordered" evidence="1">
    <location>
        <begin position="164"/>
        <end position="247"/>
    </location>
</feature>
<feature type="compositionally biased region" description="Low complexity" evidence="1">
    <location>
        <begin position="192"/>
        <end position="206"/>
    </location>
</feature>
<evidence type="ECO:0000313" key="5">
    <source>
        <dbReference type="EMBL" id="KAA1120226.1"/>
    </source>
</evidence>
<evidence type="ECO:0000313" key="3">
    <source>
        <dbReference type="EMBL" id="KAA1073089.1"/>
    </source>
</evidence>
<dbReference type="Proteomes" id="UP000324748">
    <property type="component" value="Unassembled WGS sequence"/>
</dbReference>
<dbReference type="EMBL" id="VDEP01000273">
    <property type="protein sequence ID" value="KAA1114056.1"/>
    <property type="molecule type" value="Genomic_DNA"/>
</dbReference>
<evidence type="ECO:0000256" key="1">
    <source>
        <dbReference type="SAM" id="MobiDB-lite"/>
    </source>
</evidence>
<accession>A0A5B0MA13</accession>
<evidence type="ECO:0000313" key="7">
    <source>
        <dbReference type="Proteomes" id="UP000325313"/>
    </source>
</evidence>
<protein>
    <submittedName>
        <fullName evidence="3">Uncharacterized protein</fullName>
    </submittedName>
</protein>
<feature type="signal peptide" evidence="2">
    <location>
        <begin position="1"/>
        <end position="24"/>
    </location>
</feature>
<dbReference type="Proteomes" id="UP000325313">
    <property type="component" value="Unassembled WGS sequence"/>
</dbReference>
<name>A0A5B0MA13_PUCGR</name>
<keyword evidence="2" id="KW-0732">Signal</keyword>
<keyword evidence="6" id="KW-1185">Reference proteome</keyword>
<dbReference type="EMBL" id="VDEP01000475">
    <property type="protein sequence ID" value="KAA1073089.1"/>
    <property type="molecule type" value="Genomic_DNA"/>
</dbReference>
<gene>
    <name evidence="5" type="ORF">PGT21_037286</name>
    <name evidence="4" type="ORF">PGTUg99_014094</name>
    <name evidence="3" type="ORF">PGTUg99_026736</name>
</gene>
<feature type="chain" id="PRO_5036137193" evidence="2">
    <location>
        <begin position="25"/>
        <end position="543"/>
    </location>
</feature>
<reference evidence="6 7" key="1">
    <citation type="submission" date="2019-05" db="EMBL/GenBank/DDBJ databases">
        <title>Emergence of the Ug99 lineage of the wheat stem rust pathogen through somatic hybridization.</title>
        <authorList>
            <person name="Li F."/>
            <person name="Upadhyaya N.M."/>
            <person name="Sperschneider J."/>
            <person name="Matny O."/>
            <person name="Nguyen-Phuc H."/>
            <person name="Mago R."/>
            <person name="Raley C."/>
            <person name="Miller M.E."/>
            <person name="Silverstein K.A.T."/>
            <person name="Henningsen E."/>
            <person name="Hirsch C.D."/>
            <person name="Visser B."/>
            <person name="Pretorius Z.A."/>
            <person name="Steffenson B.J."/>
            <person name="Schwessinger B."/>
            <person name="Dodds P.N."/>
            <person name="Figueroa M."/>
        </authorList>
    </citation>
    <scope>NUCLEOTIDE SEQUENCE [LARGE SCALE GENOMIC DNA]</scope>
    <source>
        <strain evidence="5">21-0</strain>
        <strain evidence="3 7">Ug99</strain>
    </source>
</reference>
<organism evidence="3 7">
    <name type="scientific">Puccinia graminis f. sp. tritici</name>
    <dbReference type="NCBI Taxonomy" id="56615"/>
    <lineage>
        <taxon>Eukaryota</taxon>
        <taxon>Fungi</taxon>
        <taxon>Dikarya</taxon>
        <taxon>Basidiomycota</taxon>
        <taxon>Pucciniomycotina</taxon>
        <taxon>Pucciniomycetes</taxon>
        <taxon>Pucciniales</taxon>
        <taxon>Pucciniaceae</taxon>
        <taxon>Puccinia</taxon>
    </lineage>
</organism>
<evidence type="ECO:0000256" key="2">
    <source>
        <dbReference type="SAM" id="SignalP"/>
    </source>
</evidence>
<comment type="caution">
    <text evidence="3">The sequence shown here is derived from an EMBL/GenBank/DDBJ whole genome shotgun (WGS) entry which is preliminary data.</text>
</comment>
<proteinExistence type="predicted"/>
<evidence type="ECO:0000313" key="4">
    <source>
        <dbReference type="EMBL" id="KAA1114056.1"/>
    </source>
</evidence>
<feature type="compositionally biased region" description="Polar residues" evidence="1">
    <location>
        <begin position="169"/>
        <end position="186"/>
    </location>
</feature>
<sequence>MHQISPSHLLLQLLASRFFASVTARPIFNGSDESVLLASQIYRVRPESVEYFVASRRAKKRAKYHPVDGPGSLVSHDSPRSHGQHDDNHSGLLQSVVDSSCSRRPAKPSEIETGCLGKEFGEVHVPRVQQNSPEVKIDEFLGKPTLRHGIDVKGQLYKNADENEVNAPESHNSSTGNLSGQTTSQVLHMDGPSLHSSSVNSNLSPSRPQTTSSSGDDEKRDIRGLNLIQTDPSPQVYPTETQDPGESTPLQYVPIGSSINQHLPENLAPFPNQDSNFETSLPQLVQQKNHGHVPKPVFDSNTVILQESLNFAKLGENVVEAIRTNVGGKRPLGIEPYQWLPWVIYEVPEENNEAILVKWILNQETGSPCPLEDLALSYLYLVSHITHYNIALMRECNKYHVGLDNAIKNTLELLKWLSDLIFSSSESSSILGASNHQGDHKGENIDILQMMLVYYLSNRKADTSLSPRVAANVIAFWHHQDQQRWEALFQNTNNISLFIDRMIQDKKVESDILMAIMKNKDLLPQDTKARMFERERASINSQA</sequence>
<feature type="compositionally biased region" description="Polar residues" evidence="1">
    <location>
        <begin position="227"/>
        <end position="247"/>
    </location>
</feature>